<proteinExistence type="predicted"/>
<evidence type="ECO:0000259" key="1">
    <source>
        <dbReference type="Pfam" id="PF05699"/>
    </source>
</evidence>
<keyword evidence="3" id="KW-1185">Reference proteome</keyword>
<dbReference type="InterPro" id="IPR012337">
    <property type="entry name" value="RNaseH-like_sf"/>
</dbReference>
<protein>
    <recommendedName>
        <fullName evidence="1">HAT C-terminal dimerisation domain-containing protein</fullName>
    </recommendedName>
</protein>
<sequence>MGELTGEDYQFFDNYLGVRQAPIEDSNEDAEGSNCDHQGNIISSSNYNHADIESALTLTSHHRSKEIIEVLNVEMASIIEKSNCVEHSVFNKTAPQESNDNSIGDLLHHLNQPAIETSYAMPNSQGDELVCYLQNLHPMTKGEPIICYWKRQIVTGNFPNLGQISLKYLTIATGPACVERVFSHIGRLKTPTRATLSSRTIAHHTCLKEWLNDETPPH</sequence>
<dbReference type="SUPFAM" id="SSF53098">
    <property type="entry name" value="Ribonuclease H-like"/>
    <property type="match status" value="1"/>
</dbReference>
<dbReference type="OrthoDB" id="7851199at2759"/>
<evidence type="ECO:0000313" key="3">
    <source>
        <dbReference type="Proteomes" id="UP000765509"/>
    </source>
</evidence>
<name>A0A9Q3D3K5_9BASI</name>
<gene>
    <name evidence="2" type="ORF">O181_034760</name>
</gene>
<feature type="domain" description="HAT C-terminal dimerisation" evidence="1">
    <location>
        <begin position="134"/>
        <end position="211"/>
    </location>
</feature>
<evidence type="ECO:0000313" key="2">
    <source>
        <dbReference type="EMBL" id="MBW0495045.1"/>
    </source>
</evidence>
<dbReference type="AlphaFoldDB" id="A0A9Q3D3K5"/>
<dbReference type="EMBL" id="AVOT02012884">
    <property type="protein sequence ID" value="MBW0495045.1"/>
    <property type="molecule type" value="Genomic_DNA"/>
</dbReference>
<reference evidence="2" key="1">
    <citation type="submission" date="2021-03" db="EMBL/GenBank/DDBJ databases">
        <title>Draft genome sequence of rust myrtle Austropuccinia psidii MF-1, a brazilian biotype.</title>
        <authorList>
            <person name="Quecine M.C."/>
            <person name="Pachon D.M.R."/>
            <person name="Bonatelli M.L."/>
            <person name="Correr F.H."/>
            <person name="Franceschini L.M."/>
            <person name="Leite T.F."/>
            <person name="Margarido G.R.A."/>
            <person name="Almeida C.A."/>
            <person name="Ferrarezi J.A."/>
            <person name="Labate C.A."/>
        </authorList>
    </citation>
    <scope>NUCLEOTIDE SEQUENCE</scope>
    <source>
        <strain evidence="2">MF-1</strain>
    </source>
</reference>
<accession>A0A9Q3D3K5</accession>
<dbReference type="InterPro" id="IPR008906">
    <property type="entry name" value="HATC_C_dom"/>
</dbReference>
<dbReference type="Pfam" id="PF05699">
    <property type="entry name" value="Dimer_Tnp_hAT"/>
    <property type="match status" value="1"/>
</dbReference>
<organism evidence="2 3">
    <name type="scientific">Austropuccinia psidii MF-1</name>
    <dbReference type="NCBI Taxonomy" id="1389203"/>
    <lineage>
        <taxon>Eukaryota</taxon>
        <taxon>Fungi</taxon>
        <taxon>Dikarya</taxon>
        <taxon>Basidiomycota</taxon>
        <taxon>Pucciniomycotina</taxon>
        <taxon>Pucciniomycetes</taxon>
        <taxon>Pucciniales</taxon>
        <taxon>Sphaerophragmiaceae</taxon>
        <taxon>Austropuccinia</taxon>
    </lineage>
</organism>
<dbReference type="GO" id="GO:0046983">
    <property type="term" value="F:protein dimerization activity"/>
    <property type="evidence" value="ECO:0007669"/>
    <property type="project" value="InterPro"/>
</dbReference>
<comment type="caution">
    <text evidence="2">The sequence shown here is derived from an EMBL/GenBank/DDBJ whole genome shotgun (WGS) entry which is preliminary data.</text>
</comment>
<dbReference type="Proteomes" id="UP000765509">
    <property type="component" value="Unassembled WGS sequence"/>
</dbReference>